<dbReference type="GO" id="GO:0043186">
    <property type="term" value="C:P granule"/>
    <property type="evidence" value="ECO:0007669"/>
    <property type="project" value="TreeGrafter"/>
</dbReference>
<evidence type="ECO:0000256" key="1">
    <source>
        <dbReference type="PROSITE-ProRule" id="PRU00723"/>
    </source>
</evidence>
<dbReference type="InterPro" id="IPR011990">
    <property type="entry name" value="TPR-like_helical_dom_sf"/>
</dbReference>
<dbReference type="InterPro" id="IPR000571">
    <property type="entry name" value="Znf_CCCH"/>
</dbReference>
<dbReference type="GO" id="GO:0035194">
    <property type="term" value="P:regulatory ncRNA-mediated post-transcriptional gene silencing"/>
    <property type="evidence" value="ECO:0007669"/>
    <property type="project" value="TreeGrafter"/>
</dbReference>
<sequence>MNDTEARAHELLRRREWGRAAELFDQLLGPVLNNGTPKERVVGFLLGRSECCLELGRHEVVVSDCRRVIKLLADVDCGSNSGARARRRLVHSLFSLHRFAEAEAAAREWLASGGGATNQPEALKMLERLRIVLQMANGQKTSSNHRNMTPQQRLDEELLALDSRLESWTGIGLPERSRRQRKHPVELIDESNDCESAGENTVNNVIHVRRKHPVELVSVVDSEDIIRQNNFQQQIGDVTVISASEVCENGDCGGKRSLVSDLESGNEPMCSYCCLTFSDRSELRVHCQSVSHQTIIMSDEGRDWKWRPPPRGLTSNAYSLCESWADGGGSCRYGAQCVEAHGTEELAEWRERFEYRRMKLQRACEKELYGKSYTEQLLERWVQAPSPEKVMREKLDGVDEFCSGDLVTTVSSKVSHREWLFTLQTCRLLRAVALLQDTHRNHFFLRYVSSGDPSQKIVSEWKPSNDQEWSVPNVRALEQRNPMESESAPVLEHKVKVSFATDIYGTFRQSVVFDFGGEPVLVRHLCVDVVPVTDVDRMREIRKELVLSTAERWDITNAEIVAFSSPVTPMVPTPAAIAKDSEHERDLLNAYPSPRGDTFTLTQSTVTEKKLTRNNYRARIHELLSVEEMARYEQVARYNLTAKLRLANCYLLAPSGVATSTAKYAHSGELFALMNLGKDVSEDTSAGRLILNNCTTVLITAACTPSKQESGVAKTQQRSSQSSVEIDDDLSKQKRVVYEALIEDKGKNMIYLRLSATTVHSLKMKPDTDFIAEVQFQLNRIPYCEWHYAIDKIADFRVIFPDTYLEPSIPWTPQRQWSDILDSRLNLKQKEAVVAITTPVNCPLPPILIIGPFGTGKTYTLAQAIKQLLLQPDTRVLVCTHSNSAADLYIKDYLHPYVEAGHEEARPLRIYYHKRWVATVNQVVQKYCLIEMNGGVRTFRVPTLEDVLKHRVIVVTLSISMYLSTLGLQKGHFSHILLDEAAQAMECEAIMPLALANEDTRIVLAGDHMQLSPELFSQFAKERNLHVSLLERLYDHYPTTFPCKILLCENYRAHEAIIQFTSELFYDQKLISSSKQPQHEKFYPLTFFTTRGEDVQDLNSTAFYNNSEVYEVVERVCELRKKWPAAWGKMDDQSIGIMTPYADQVFRIRSELRKRRMGGISVERVLNENSSEQFFLVQ</sequence>
<dbReference type="GO" id="GO:0004386">
    <property type="term" value="F:helicase activity"/>
    <property type="evidence" value="ECO:0007669"/>
    <property type="project" value="UniProtKB-KW"/>
</dbReference>
<dbReference type="InterPro" id="IPR049569">
    <property type="entry name" value="HELZ_DEAD-box_1"/>
</dbReference>
<dbReference type="CDD" id="cd18077">
    <property type="entry name" value="DEXXQc_HELZ"/>
    <property type="match status" value="1"/>
</dbReference>
<dbReference type="Gene3D" id="1.25.40.10">
    <property type="entry name" value="Tetratricopeptide repeat domain"/>
    <property type="match status" value="1"/>
</dbReference>
<dbReference type="SUPFAM" id="SSF52540">
    <property type="entry name" value="P-loop containing nucleoside triphosphate hydrolases"/>
    <property type="match status" value="1"/>
</dbReference>
<dbReference type="GO" id="GO:0008270">
    <property type="term" value="F:zinc ion binding"/>
    <property type="evidence" value="ECO:0007669"/>
    <property type="project" value="UniProtKB-KW"/>
</dbReference>
<keyword evidence="1" id="KW-0862">Zinc</keyword>
<dbReference type="Pfam" id="PF00642">
    <property type="entry name" value="zf-CCCH"/>
    <property type="match status" value="1"/>
</dbReference>
<keyword evidence="1" id="KW-0863">Zinc-finger</keyword>
<evidence type="ECO:0000313" key="4">
    <source>
        <dbReference type="Proteomes" id="UP000027135"/>
    </source>
</evidence>
<dbReference type="InterPro" id="IPR013087">
    <property type="entry name" value="Znf_C2H2_type"/>
</dbReference>
<reference evidence="3 4" key="1">
    <citation type="journal article" date="2014" name="Nat. Commun.">
        <title>Molecular traces of alternative social organization in a termite genome.</title>
        <authorList>
            <person name="Terrapon N."/>
            <person name="Li C."/>
            <person name="Robertson H.M."/>
            <person name="Ji L."/>
            <person name="Meng X."/>
            <person name="Booth W."/>
            <person name="Chen Z."/>
            <person name="Childers C.P."/>
            <person name="Glastad K.M."/>
            <person name="Gokhale K."/>
            <person name="Gowin J."/>
            <person name="Gronenberg W."/>
            <person name="Hermansen R.A."/>
            <person name="Hu H."/>
            <person name="Hunt B.G."/>
            <person name="Huylmans A.K."/>
            <person name="Khalil S.M."/>
            <person name="Mitchell R.D."/>
            <person name="Munoz-Torres M.C."/>
            <person name="Mustard J.A."/>
            <person name="Pan H."/>
            <person name="Reese J.T."/>
            <person name="Scharf M.E."/>
            <person name="Sun F."/>
            <person name="Vogel H."/>
            <person name="Xiao J."/>
            <person name="Yang W."/>
            <person name="Yang Z."/>
            <person name="Yang Z."/>
            <person name="Zhou J."/>
            <person name="Zhu J."/>
            <person name="Brent C.S."/>
            <person name="Elsik C.G."/>
            <person name="Goodisman M.A."/>
            <person name="Liberles D.A."/>
            <person name="Roe R.M."/>
            <person name="Vargo E.L."/>
            <person name="Vilcinskas A."/>
            <person name="Wang J."/>
            <person name="Bornberg-Bauer E."/>
            <person name="Korb J."/>
            <person name="Zhang G."/>
            <person name="Liebig J."/>
        </authorList>
    </citation>
    <scope>NUCLEOTIDE SEQUENCE [LARGE SCALE GENOMIC DNA]</scope>
    <source>
        <tissue evidence="3">Whole organism</tissue>
    </source>
</reference>
<gene>
    <name evidence="3" type="ORF">L798_10435</name>
</gene>
<dbReference type="PROSITE" id="PS50103">
    <property type="entry name" value="ZF_C3H1"/>
    <property type="match status" value="1"/>
</dbReference>
<evidence type="ECO:0000313" key="3">
    <source>
        <dbReference type="EMBL" id="KDR15810.1"/>
    </source>
</evidence>
<dbReference type="FunFam" id="3.40.50.300:FF:000453">
    <property type="entry name" value="Probable helicase with zinc finger domain"/>
    <property type="match status" value="1"/>
</dbReference>
<feature type="zinc finger region" description="C3H1-type" evidence="1">
    <location>
        <begin position="320"/>
        <end position="344"/>
    </location>
</feature>
<dbReference type="GO" id="GO:0005829">
    <property type="term" value="C:cytosol"/>
    <property type="evidence" value="ECO:0007669"/>
    <property type="project" value="TreeGrafter"/>
</dbReference>
<dbReference type="Gene3D" id="3.40.50.300">
    <property type="entry name" value="P-loop containing nucleotide triphosphate hydrolases"/>
    <property type="match status" value="2"/>
</dbReference>
<keyword evidence="3" id="KW-0067">ATP-binding</keyword>
<dbReference type="InterPro" id="IPR047187">
    <property type="entry name" value="SF1_C_Upf1"/>
</dbReference>
<dbReference type="Gene3D" id="4.10.1000.10">
    <property type="entry name" value="Zinc finger, CCCH-type"/>
    <property type="match status" value="1"/>
</dbReference>
<dbReference type="AlphaFoldDB" id="A0A067QZF3"/>
<dbReference type="FunCoup" id="A0A067QZF3">
    <property type="interactions" value="25"/>
</dbReference>
<keyword evidence="1" id="KW-0479">Metal-binding</keyword>
<evidence type="ECO:0000259" key="2">
    <source>
        <dbReference type="PROSITE" id="PS50103"/>
    </source>
</evidence>
<dbReference type="STRING" id="136037.A0A067QZF3"/>
<keyword evidence="3" id="KW-0347">Helicase</keyword>
<dbReference type="InterPro" id="IPR045055">
    <property type="entry name" value="DNA2/NAM7-like"/>
</dbReference>
<protein>
    <submittedName>
        <fullName evidence="3">Putative helicase with zinc finger domain</fullName>
    </submittedName>
</protein>
<keyword evidence="4" id="KW-1185">Reference proteome</keyword>
<dbReference type="InParanoid" id="A0A067QZF3"/>
<dbReference type="InterPro" id="IPR041677">
    <property type="entry name" value="DNA2/NAM7_AAA_11"/>
</dbReference>
<proteinExistence type="predicted"/>
<dbReference type="PROSITE" id="PS00028">
    <property type="entry name" value="ZINC_FINGER_C2H2_1"/>
    <property type="match status" value="1"/>
</dbReference>
<feature type="domain" description="C3H1-type" evidence="2">
    <location>
        <begin position="320"/>
        <end position="344"/>
    </location>
</feature>
<dbReference type="eggNOG" id="KOG1804">
    <property type="taxonomic scope" value="Eukaryota"/>
</dbReference>
<dbReference type="EMBL" id="KK852815">
    <property type="protein sequence ID" value="KDR15810.1"/>
    <property type="molecule type" value="Genomic_DNA"/>
</dbReference>
<dbReference type="InterPro" id="IPR027417">
    <property type="entry name" value="P-loop_NTPase"/>
</dbReference>
<dbReference type="CDD" id="cd18808">
    <property type="entry name" value="SF1_C_Upf1"/>
    <property type="match status" value="1"/>
</dbReference>
<keyword evidence="3" id="KW-0378">Hydrolase</keyword>
<dbReference type="PANTHER" id="PTHR10887:SF365">
    <property type="entry name" value="HELICASE WITH ZINC FINGER DOMAIN-RELATED"/>
    <property type="match status" value="1"/>
</dbReference>
<dbReference type="Proteomes" id="UP000027135">
    <property type="component" value="Unassembled WGS sequence"/>
</dbReference>
<dbReference type="OMA" id="FCEWHLA"/>
<dbReference type="InterPro" id="IPR041679">
    <property type="entry name" value="DNA2/NAM7-like_C"/>
</dbReference>
<dbReference type="PANTHER" id="PTHR10887">
    <property type="entry name" value="DNA2/NAM7 HELICASE FAMILY"/>
    <property type="match status" value="1"/>
</dbReference>
<accession>A0A067QZF3</accession>
<dbReference type="SUPFAM" id="SSF48452">
    <property type="entry name" value="TPR-like"/>
    <property type="match status" value="1"/>
</dbReference>
<keyword evidence="3" id="KW-0547">Nucleotide-binding</keyword>
<name>A0A067QZF3_ZOONE</name>
<dbReference type="Pfam" id="PF13087">
    <property type="entry name" value="AAA_12"/>
    <property type="match status" value="1"/>
</dbReference>
<dbReference type="Pfam" id="PF13086">
    <property type="entry name" value="AAA_11"/>
    <property type="match status" value="2"/>
</dbReference>
<organism evidence="3 4">
    <name type="scientific">Zootermopsis nevadensis</name>
    <name type="common">Dampwood termite</name>
    <dbReference type="NCBI Taxonomy" id="136037"/>
    <lineage>
        <taxon>Eukaryota</taxon>
        <taxon>Metazoa</taxon>
        <taxon>Ecdysozoa</taxon>
        <taxon>Arthropoda</taxon>
        <taxon>Hexapoda</taxon>
        <taxon>Insecta</taxon>
        <taxon>Pterygota</taxon>
        <taxon>Neoptera</taxon>
        <taxon>Polyneoptera</taxon>
        <taxon>Dictyoptera</taxon>
        <taxon>Blattodea</taxon>
        <taxon>Blattoidea</taxon>
        <taxon>Termitoidae</taxon>
        <taxon>Termopsidae</taxon>
        <taxon>Zootermopsis</taxon>
    </lineage>
</organism>